<comment type="caution">
    <text evidence="12">The sequence shown here is derived from an EMBL/GenBank/DDBJ whole genome shotgun (WGS) entry which is preliminary data.</text>
</comment>
<dbReference type="GO" id="GO:0006310">
    <property type="term" value="P:DNA recombination"/>
    <property type="evidence" value="ECO:0007669"/>
    <property type="project" value="UniProtKB-KW"/>
</dbReference>
<keyword evidence="9" id="KW-0233">DNA recombination</keyword>
<dbReference type="PROSITE" id="PS50994">
    <property type="entry name" value="INTEGRASE"/>
    <property type="match status" value="1"/>
</dbReference>
<dbReference type="GO" id="GO:0003676">
    <property type="term" value="F:nucleic acid binding"/>
    <property type="evidence" value="ECO:0007669"/>
    <property type="project" value="InterPro"/>
</dbReference>
<reference evidence="12" key="1">
    <citation type="submission" date="2019-08" db="EMBL/GenBank/DDBJ databases">
        <title>The genome of the North American firefly Photinus pyralis.</title>
        <authorList>
            <consortium name="Photinus pyralis genome working group"/>
            <person name="Fallon T.R."/>
            <person name="Sander Lower S.E."/>
            <person name="Weng J.-K."/>
        </authorList>
    </citation>
    <scope>NUCLEOTIDE SEQUENCE</scope>
    <source>
        <strain evidence="12">TRF0915ILg1</strain>
        <tissue evidence="12">Whole body</tissue>
    </source>
</reference>
<dbReference type="InterPro" id="IPR001584">
    <property type="entry name" value="Integrase_cat-core"/>
</dbReference>
<proteinExistence type="predicted"/>
<keyword evidence="1" id="KW-0540">Nuclease</keyword>
<dbReference type="PANTHER" id="PTHR42648">
    <property type="entry name" value="TRANSPOSASE, PUTATIVE-RELATED"/>
    <property type="match status" value="1"/>
</dbReference>
<dbReference type="Gene3D" id="3.30.420.10">
    <property type="entry name" value="Ribonuclease H-like superfamily/Ribonuclease H"/>
    <property type="match status" value="1"/>
</dbReference>
<organism evidence="12 13">
    <name type="scientific">Ignelater luminosus</name>
    <name type="common">Cucubano</name>
    <name type="synonym">Pyrophorus luminosus</name>
    <dbReference type="NCBI Taxonomy" id="2038154"/>
    <lineage>
        <taxon>Eukaryota</taxon>
        <taxon>Metazoa</taxon>
        <taxon>Ecdysozoa</taxon>
        <taxon>Arthropoda</taxon>
        <taxon>Hexapoda</taxon>
        <taxon>Insecta</taxon>
        <taxon>Pterygota</taxon>
        <taxon>Neoptera</taxon>
        <taxon>Endopterygota</taxon>
        <taxon>Coleoptera</taxon>
        <taxon>Polyphaga</taxon>
        <taxon>Elateriformia</taxon>
        <taxon>Elateroidea</taxon>
        <taxon>Elateridae</taxon>
        <taxon>Agrypninae</taxon>
        <taxon>Pyrophorini</taxon>
        <taxon>Ignelater</taxon>
    </lineage>
</organism>
<evidence type="ECO:0000256" key="1">
    <source>
        <dbReference type="ARBA" id="ARBA00022722"/>
    </source>
</evidence>
<dbReference type="GO" id="GO:0015074">
    <property type="term" value="P:DNA integration"/>
    <property type="evidence" value="ECO:0007669"/>
    <property type="project" value="UniProtKB-KW"/>
</dbReference>
<dbReference type="PANTHER" id="PTHR42648:SF11">
    <property type="entry name" value="TRANSPOSON TY4-P GAG-POL POLYPROTEIN"/>
    <property type="match status" value="1"/>
</dbReference>
<evidence type="ECO:0000313" key="13">
    <source>
        <dbReference type="Proteomes" id="UP000801492"/>
    </source>
</evidence>
<dbReference type="InterPro" id="IPR036875">
    <property type="entry name" value="Znf_CCHC_sf"/>
</dbReference>
<keyword evidence="7" id="KW-0695">RNA-directed DNA polymerase</keyword>
<dbReference type="GO" id="GO:0003964">
    <property type="term" value="F:RNA-directed DNA polymerase activity"/>
    <property type="evidence" value="ECO:0007669"/>
    <property type="project" value="UniProtKB-KW"/>
</dbReference>
<evidence type="ECO:0000256" key="4">
    <source>
        <dbReference type="ARBA" id="ARBA00022801"/>
    </source>
</evidence>
<dbReference type="GO" id="GO:0004519">
    <property type="term" value="F:endonuclease activity"/>
    <property type="evidence" value="ECO:0007669"/>
    <property type="project" value="UniProtKB-KW"/>
</dbReference>
<accession>A0A8K0DB81</accession>
<dbReference type="OrthoDB" id="6818644at2759"/>
<dbReference type="GO" id="GO:0008270">
    <property type="term" value="F:zinc ion binding"/>
    <property type="evidence" value="ECO:0007669"/>
    <property type="project" value="InterPro"/>
</dbReference>
<evidence type="ECO:0000259" key="11">
    <source>
        <dbReference type="PROSITE" id="PS50994"/>
    </source>
</evidence>
<protein>
    <recommendedName>
        <fullName evidence="11">Integrase catalytic domain-containing protein</fullName>
    </recommendedName>
</protein>
<keyword evidence="6" id="KW-0229">DNA integration</keyword>
<feature type="region of interest" description="Disordered" evidence="10">
    <location>
        <begin position="1"/>
        <end position="33"/>
    </location>
</feature>
<dbReference type="SUPFAM" id="SSF57756">
    <property type="entry name" value="Retrovirus zinc finger-like domains"/>
    <property type="match status" value="1"/>
</dbReference>
<keyword evidence="8" id="KW-0548">Nucleotidyltransferase</keyword>
<keyword evidence="13" id="KW-1185">Reference proteome</keyword>
<feature type="domain" description="Integrase catalytic" evidence="11">
    <location>
        <begin position="434"/>
        <end position="534"/>
    </location>
</feature>
<dbReference type="Gene3D" id="4.10.60.10">
    <property type="entry name" value="Zinc finger, CCHC-type"/>
    <property type="match status" value="1"/>
</dbReference>
<keyword evidence="3" id="KW-0255">Endonuclease</keyword>
<dbReference type="InterPro" id="IPR012337">
    <property type="entry name" value="RNaseH-like_sf"/>
</dbReference>
<dbReference type="InterPro" id="IPR036397">
    <property type="entry name" value="RNaseH_sf"/>
</dbReference>
<evidence type="ECO:0000313" key="12">
    <source>
        <dbReference type="EMBL" id="KAF2902574.1"/>
    </source>
</evidence>
<evidence type="ECO:0000256" key="10">
    <source>
        <dbReference type="SAM" id="MobiDB-lite"/>
    </source>
</evidence>
<evidence type="ECO:0000256" key="5">
    <source>
        <dbReference type="ARBA" id="ARBA00022842"/>
    </source>
</evidence>
<evidence type="ECO:0000256" key="6">
    <source>
        <dbReference type="ARBA" id="ARBA00022908"/>
    </source>
</evidence>
<sequence>MIDRSEKSSRRKKHRVRSGPQFSPRQEKLEDENKLNLLKAGALNEIDGKLKKPDALASSATKDEVKKHKEQSDLFCKANSYTKSMITNAVTDTMMSTHIAKLKSMWHEINNGLNERKEHPLPDLMIVCKVLNILPRGFSSFQSSWMMLTDSIKKTLDELVIQLCAYGRNFLKVASSNSVVQEALQVKHTSKKTQGKPFKSKVKKGDVCNYCKLEGHWIYQCPKWTADGKPKRSESAAATDASILLVGAKAFSVEGDSATWWVDNGATKHVSNSIEYFTEFYKFESPCGVTGAGKEILPANGKAILQEKRSTDGTLYKTEIQPQKVKVDVNIVNISSMLQLYHDRWDHQDRRHVRVMLQREMGINVPLVKDLCEPCIYGKAYRLPFGQRTSASKPGKLVSASVCGPFSESFGKKRSKIGSQRLSSICQSSWAYCKRILSDNGGELDNKDIRDMLQAEGITQRLTAPYTSEQNGGSEREFRTCIKMARTFKYLSSEASFPEALWAELVATATYILNKTGKSSKGGVSPYELWTGKKTRIKHLRIIGSVCYAHIPAQKRRKMDTKAIKGKEWQPHPPQKLSWLPPTMQ</sequence>
<evidence type="ECO:0000256" key="3">
    <source>
        <dbReference type="ARBA" id="ARBA00022759"/>
    </source>
</evidence>
<dbReference type="AlphaFoldDB" id="A0A8K0DB81"/>
<keyword evidence="8" id="KW-0808">Transferase</keyword>
<dbReference type="EMBL" id="VTPC01001253">
    <property type="protein sequence ID" value="KAF2902574.1"/>
    <property type="molecule type" value="Genomic_DNA"/>
</dbReference>
<gene>
    <name evidence="12" type="ORF">ILUMI_03613</name>
</gene>
<keyword evidence="4" id="KW-0378">Hydrolase</keyword>
<evidence type="ECO:0000256" key="7">
    <source>
        <dbReference type="ARBA" id="ARBA00022918"/>
    </source>
</evidence>
<keyword evidence="2" id="KW-0479">Metal-binding</keyword>
<dbReference type="GO" id="GO:0016787">
    <property type="term" value="F:hydrolase activity"/>
    <property type="evidence" value="ECO:0007669"/>
    <property type="project" value="UniProtKB-KW"/>
</dbReference>
<dbReference type="InterPro" id="IPR039537">
    <property type="entry name" value="Retrotran_Ty1/copia-like"/>
</dbReference>
<evidence type="ECO:0000256" key="2">
    <source>
        <dbReference type="ARBA" id="ARBA00022723"/>
    </source>
</evidence>
<dbReference type="GO" id="GO:0003887">
    <property type="term" value="F:DNA-directed DNA polymerase activity"/>
    <property type="evidence" value="ECO:0007669"/>
    <property type="project" value="UniProtKB-KW"/>
</dbReference>
<dbReference type="Proteomes" id="UP000801492">
    <property type="component" value="Unassembled WGS sequence"/>
</dbReference>
<evidence type="ECO:0000256" key="8">
    <source>
        <dbReference type="ARBA" id="ARBA00022932"/>
    </source>
</evidence>
<evidence type="ECO:0000256" key="9">
    <source>
        <dbReference type="ARBA" id="ARBA00023172"/>
    </source>
</evidence>
<name>A0A8K0DB81_IGNLU</name>
<dbReference type="SUPFAM" id="SSF53098">
    <property type="entry name" value="Ribonuclease H-like"/>
    <property type="match status" value="1"/>
</dbReference>
<keyword evidence="8" id="KW-0239">DNA-directed DNA polymerase</keyword>
<keyword evidence="5" id="KW-0460">Magnesium</keyword>